<evidence type="ECO:0000256" key="8">
    <source>
        <dbReference type="ARBA" id="ARBA00023180"/>
    </source>
</evidence>
<dbReference type="EnsemblMetazoa" id="ACHR000755-RA">
    <property type="protein sequence ID" value="ACHR000755-PA"/>
    <property type="gene ID" value="ACHR000755"/>
</dbReference>
<proteinExistence type="predicted"/>
<feature type="signal peptide" evidence="9">
    <location>
        <begin position="1"/>
        <end position="21"/>
    </location>
</feature>
<dbReference type="PANTHER" id="PTHR10612">
    <property type="entry name" value="APOLIPOPROTEIN D"/>
    <property type="match status" value="1"/>
</dbReference>
<dbReference type="InterPro" id="IPR012674">
    <property type="entry name" value="Calycin"/>
</dbReference>
<evidence type="ECO:0000256" key="6">
    <source>
        <dbReference type="ARBA" id="ARBA00023121"/>
    </source>
</evidence>
<keyword evidence="5 9" id="KW-0732">Signal</keyword>
<dbReference type="PRINTS" id="PR01273">
    <property type="entry name" value="INVTBRTCOLOR"/>
</dbReference>
<feature type="chain" id="PRO_5008124481" description="Apolipoprotein D" evidence="9">
    <location>
        <begin position="22"/>
        <end position="1030"/>
    </location>
</feature>
<keyword evidence="12" id="KW-1185">Reference proteome</keyword>
<evidence type="ECO:0000256" key="4">
    <source>
        <dbReference type="ARBA" id="ARBA00022525"/>
    </source>
</evidence>
<evidence type="ECO:0000256" key="7">
    <source>
        <dbReference type="ARBA" id="ARBA00023157"/>
    </source>
</evidence>
<comment type="subcellular location">
    <subcellularLocation>
        <location evidence="1">Secreted</location>
    </subcellularLocation>
</comment>
<dbReference type="Gene3D" id="2.40.128.20">
    <property type="match status" value="5"/>
</dbReference>
<reference evidence="11" key="2">
    <citation type="submission" date="2020-05" db="UniProtKB">
        <authorList>
            <consortium name="EnsemblMetazoa"/>
        </authorList>
    </citation>
    <scope>IDENTIFICATION</scope>
    <source>
        <strain evidence="11">ACHKN1017</strain>
    </source>
</reference>
<dbReference type="CDD" id="cd19437">
    <property type="entry name" value="lipocalin_apoD-like"/>
    <property type="match status" value="3"/>
</dbReference>
<evidence type="ECO:0000256" key="5">
    <source>
        <dbReference type="ARBA" id="ARBA00022729"/>
    </source>
</evidence>
<evidence type="ECO:0000256" key="2">
    <source>
        <dbReference type="ARBA" id="ARBA00019890"/>
    </source>
</evidence>
<evidence type="ECO:0000256" key="9">
    <source>
        <dbReference type="SAM" id="SignalP"/>
    </source>
</evidence>
<reference evidence="12" key="1">
    <citation type="submission" date="2013-03" db="EMBL/GenBank/DDBJ databases">
        <title>The Genome Sequence of Anopheles christyi ACHKN1017.</title>
        <authorList>
            <consortium name="The Broad Institute Genomics Platform"/>
            <person name="Neafsey D.E."/>
            <person name="Besansky N."/>
            <person name="Walker B."/>
            <person name="Young S.K."/>
            <person name="Zeng Q."/>
            <person name="Gargeya S."/>
            <person name="Fitzgerald M."/>
            <person name="Haas B."/>
            <person name="Abouelleil A."/>
            <person name="Allen A.W."/>
            <person name="Alvarado L."/>
            <person name="Arachchi H.M."/>
            <person name="Berlin A.M."/>
            <person name="Chapman S.B."/>
            <person name="Gainer-Dewar J."/>
            <person name="Goldberg J."/>
            <person name="Griggs A."/>
            <person name="Gujja S."/>
            <person name="Hansen M."/>
            <person name="Howarth C."/>
            <person name="Imamovic A."/>
            <person name="Ireland A."/>
            <person name="Larimer J."/>
            <person name="McCowan C."/>
            <person name="Murphy C."/>
            <person name="Pearson M."/>
            <person name="Poon T.W."/>
            <person name="Priest M."/>
            <person name="Roberts A."/>
            <person name="Saif S."/>
            <person name="Shea T."/>
            <person name="Sisk P."/>
            <person name="Sykes S."/>
            <person name="Wortman J."/>
            <person name="Nusbaum C."/>
            <person name="Birren B."/>
        </authorList>
    </citation>
    <scope>NUCLEOTIDE SEQUENCE [LARGE SCALE GENOMIC DNA]</scope>
    <source>
        <strain evidence="12">ACHKN1017</strain>
    </source>
</reference>
<evidence type="ECO:0000313" key="11">
    <source>
        <dbReference type="EnsemblMetazoa" id="ACHR000755-PA"/>
    </source>
</evidence>
<evidence type="ECO:0000313" key="12">
    <source>
        <dbReference type="Proteomes" id="UP000075881"/>
    </source>
</evidence>
<dbReference type="GO" id="GO:0008289">
    <property type="term" value="F:lipid binding"/>
    <property type="evidence" value="ECO:0007669"/>
    <property type="project" value="UniProtKB-KW"/>
</dbReference>
<feature type="domain" description="Lipocalin/cytosolic fatty-acid binding" evidence="10">
    <location>
        <begin position="652"/>
        <end position="787"/>
    </location>
</feature>
<accession>A0A182JQH2</accession>
<evidence type="ECO:0000259" key="10">
    <source>
        <dbReference type="Pfam" id="PF08212"/>
    </source>
</evidence>
<dbReference type="InterPro" id="IPR003057">
    <property type="entry name" value="Invtbrt_color"/>
</dbReference>
<dbReference type="VEuPathDB" id="VectorBase:ACHR000755"/>
<keyword evidence="7" id="KW-1015">Disulfide bond</keyword>
<keyword evidence="6" id="KW-0446">Lipid-binding</keyword>
<feature type="domain" description="Lipocalin/cytosolic fatty-acid binding" evidence="10">
    <location>
        <begin position="38"/>
        <end position="168"/>
    </location>
</feature>
<dbReference type="Pfam" id="PF08212">
    <property type="entry name" value="Lipocalin_2"/>
    <property type="match status" value="5"/>
</dbReference>
<dbReference type="InterPro" id="IPR022272">
    <property type="entry name" value="Lipocalin_CS"/>
</dbReference>
<dbReference type="GO" id="GO:0031409">
    <property type="term" value="F:pigment binding"/>
    <property type="evidence" value="ECO:0007669"/>
    <property type="project" value="InterPro"/>
</dbReference>
<feature type="domain" description="Lipocalin/cytosolic fatty-acid binding" evidence="10">
    <location>
        <begin position="260"/>
        <end position="388"/>
    </location>
</feature>
<evidence type="ECO:0000256" key="1">
    <source>
        <dbReference type="ARBA" id="ARBA00004613"/>
    </source>
</evidence>
<evidence type="ECO:0000256" key="3">
    <source>
        <dbReference type="ARBA" id="ARBA00022448"/>
    </source>
</evidence>
<keyword evidence="4" id="KW-0964">Secreted</keyword>
<dbReference type="Proteomes" id="UP000075881">
    <property type="component" value="Unassembled WGS sequence"/>
</dbReference>
<dbReference type="SUPFAM" id="SSF50814">
    <property type="entry name" value="Lipocalins"/>
    <property type="match status" value="5"/>
</dbReference>
<dbReference type="AlphaFoldDB" id="A0A182JQH2"/>
<keyword evidence="3" id="KW-0813">Transport</keyword>
<name>A0A182JQH2_9DIPT</name>
<dbReference type="GO" id="GO:0000302">
    <property type="term" value="P:response to reactive oxygen species"/>
    <property type="evidence" value="ECO:0007669"/>
    <property type="project" value="TreeGrafter"/>
</dbReference>
<dbReference type="FunFam" id="2.40.128.20:FF:000003">
    <property type="entry name" value="Apolipoprotein D"/>
    <property type="match status" value="5"/>
</dbReference>
<dbReference type="GO" id="GO:0005737">
    <property type="term" value="C:cytoplasm"/>
    <property type="evidence" value="ECO:0007669"/>
    <property type="project" value="TreeGrafter"/>
</dbReference>
<dbReference type="PROSITE" id="PS00213">
    <property type="entry name" value="LIPOCALIN"/>
    <property type="match status" value="3"/>
</dbReference>
<dbReference type="GO" id="GO:0005576">
    <property type="term" value="C:extracellular region"/>
    <property type="evidence" value="ECO:0007669"/>
    <property type="project" value="UniProtKB-SubCell"/>
</dbReference>
<dbReference type="PANTHER" id="PTHR10612:SF62">
    <property type="entry name" value="LIPOCALIN_CYTOSOLIC FATTY-ACID BINDING DOMAIN-CONTAINING PROTEIN"/>
    <property type="match status" value="1"/>
</dbReference>
<dbReference type="InterPro" id="IPR000566">
    <property type="entry name" value="Lipocln_cytosolic_FA-bd_dom"/>
</dbReference>
<keyword evidence="8" id="KW-0325">Glycoprotein</keyword>
<feature type="domain" description="Lipocalin/cytosolic fatty-acid binding" evidence="10">
    <location>
        <begin position="868"/>
        <end position="1004"/>
    </location>
</feature>
<sequence length="1030" mass="116797">MNSIQFLAAAFVLGLVGLTSGQLVSPGTCPDYPVHLNFDVQRYLGLWYEISRYDQVFQRGGECVTAEYSLNADGSVRVFNSMRVPPSQARQSDTGRAVVAFPDAIPLEAKLNVTFDATALDVSANYWVLGTDYENYAVVWGCFGVATTLRAENAWILSREPELSEQAAIEVQDYINRFLSKDDLIETNQNLDFCCAIDPDVTAYPQCPLVQSANKKPAISMHSCALSTVLMLAGLVACVAGLLTDEACPQDVSAMKDFSLNDYAGRWYEIKRYEQFYEKDLDCVVAEYQKTGDNSISVKNGAFRLDNDTRVVADGTAVVSFPDDTTRPAKLSVAFFGAKPDRSNYWVLDTDYTSFAVVWSCEPFFRDASKNVLGFWIFSRNPTFPTDEAVVKRVDELVKKYADASKFEVPNQSDERYMVKMLKQLVCFALLATLAQGTIFERPCRTDVAVVQDFQVDKYLGLWYDLEHYEASFEQNTDCVTAEYSRYGDGSIRVFNSAVRLTDGLLYAVDGLALLSYPEAEILEAKLNVSFYGAPNDESNYWVLDTDYENYSIVWSCEPIGEERSLEYYWLLSRTPSLPDDEELKEKIEMLKEQNGIIDDELIITEHFAEGKIVHIFALGVLISNLLVEGFVVKDGNCTLATANIPFVKDFQLEKYLGKWYELERYEQDYERNMECVSIVYRWRQPIETLEVNYRGYLPYNGTVNTFTGSGGFTQEPAQENTNSSTTTIAKLLVSFGRAYNATNYWVVDTDYVNYAIVYSCVTFAEMSQAVEGYWLLARTPNLPDNPQVIERVKYLRSTYFQVSHIRFTNHTEELCPAEEKLPTEPSLVVLPPLLFVVLVTVGSIVLGQRIVSQPCPDPTSRPVVQYFDLQRYVDGRWYEISRYDQHFEKDCDCGYATYTPQADGSVRVQNCCERLPNTTVKCSIGKAVVSFPDEFPLEGRFNVTFGGPPRNSNYWILDTDYDNYALIYYCKNLSESKSAEAAWVLSKQRTIHPSVQDVVNNLVDKYFVRQDMRVTEQSQAKCKYDTNDV</sequence>
<dbReference type="GO" id="GO:0006629">
    <property type="term" value="P:lipid metabolic process"/>
    <property type="evidence" value="ECO:0007669"/>
    <property type="project" value="TreeGrafter"/>
</dbReference>
<feature type="domain" description="Lipocalin/cytosolic fatty-acid binding" evidence="10">
    <location>
        <begin position="455"/>
        <end position="605"/>
    </location>
</feature>
<protein>
    <recommendedName>
        <fullName evidence="2">Apolipoprotein D</fullName>
    </recommendedName>
</protein>
<organism evidence="11 12">
    <name type="scientific">Anopheles christyi</name>
    <dbReference type="NCBI Taxonomy" id="43041"/>
    <lineage>
        <taxon>Eukaryota</taxon>
        <taxon>Metazoa</taxon>
        <taxon>Ecdysozoa</taxon>
        <taxon>Arthropoda</taxon>
        <taxon>Hexapoda</taxon>
        <taxon>Insecta</taxon>
        <taxon>Pterygota</taxon>
        <taxon>Neoptera</taxon>
        <taxon>Endopterygota</taxon>
        <taxon>Diptera</taxon>
        <taxon>Nematocera</taxon>
        <taxon>Culicoidea</taxon>
        <taxon>Culicidae</taxon>
        <taxon>Anophelinae</taxon>
        <taxon>Anopheles</taxon>
    </lineage>
</organism>